<feature type="compositionally biased region" description="Polar residues" evidence="7">
    <location>
        <begin position="867"/>
        <end position="880"/>
    </location>
</feature>
<dbReference type="PROSITE" id="PS00028">
    <property type="entry name" value="ZINC_FINGER_C2H2_1"/>
    <property type="match status" value="4"/>
</dbReference>
<proteinExistence type="predicted"/>
<protein>
    <submittedName>
        <fullName evidence="10">Zinc finger 451 S homeolog isoform X2</fullName>
    </submittedName>
</protein>
<accession>A0AAD1RDC0</accession>
<sequence>MGAVGMIQSMMMLWYFAGALGVRTVTPEAAIMDAEDFSEQETMLIDESPCEDEVEFVGEGPSRPVLDYIDLSCDEDSEGSDQPVRIKDHIDRQKDKVNSTLERLARRVEIKQQQREEEIKAFHEKVYIQRVHGLQELAVIKDSPAARDARHCVNHWLKAPGLKLGVVSASRRPLPECKRASPITKQMICPIMHCKRTFDNGQLLMGHLKRFDHSPCDPTITLHGAPVPLYACVLCAKRFPSRKEYAEHLLEKKKLLDGHECNIPPQIIQCFACPKCFLLFCLRDECLQHMSSANHFMQDEKGIACPVPIPAYAKKVLVALCEEVPFRVFCTSCQSELHSHVALTAHFRTRCRNAGPTSRSEKSIAEVAATFKVKALCPVCRQALRSDKHIEKHAERTKHKVKIIRNMAQSVLAFCLINEGEKTASDFCLSAANARMKACLLKRHIDDDDDDEEKPVVKVVVIPKNKSISSGIQAEKDTNEHFQVTVTAWFCECDQKFSTEQEVGEHIMTANRICHKCTVCGKMADDLSIIRLHMSRFHGGAHLSNFRFWCRTCHVQMHSLEDAMMHVAECHAGHSYYSEKDIVDEEPLPSTSSSTFAVGQSQCIYPPTSSSTTASESAKGRWQCHICEEMFESEEIVKQHCKSPYKHQFHKFCCDLCRKHFHKIETLYRHSQQQHDGDIKMKYFCGLCEDVYFEQEIEFHNHFDSFHSQDYAFVPEEKPSPVKSQEHSTSVFIENKDHMTCGCLQSYTCDKDRLKDSARCLERILKTGNLWYSCSFCSATAKSLEQLKVHLCKDDKEHAKKEFVVKCFLCHQTFAKAVTAQQHYHEEHCFLLKPKIKTDPGILEDIFEFTAKGPSIQEKTVKTPSSYMSVSQDNTRSTGNFGKVEPPTSSALETSATAGAQEMDTVDSELPDLDYLCTMTHIVFLDLDNWASFFTHLPGFLNQGTFVWGFQGGKSNWKPPVNCIMFKSLSNTGSFFLHPRCSNRKDAADFAICLHAGRMDELLPKEIPFTILSGDKGFLELESQFKKTQRPAHILNPHHIDGELMCALLNSISDTFSDPNFEEAIRRCLKSVTKEINNCTEK</sequence>
<dbReference type="Pfam" id="PF23108">
    <property type="entry name" value="Zf-C2H2_ZNF451"/>
    <property type="match status" value="1"/>
</dbReference>
<evidence type="ECO:0000256" key="3">
    <source>
        <dbReference type="ARBA" id="ARBA00022771"/>
    </source>
</evidence>
<evidence type="ECO:0000256" key="7">
    <source>
        <dbReference type="SAM" id="MobiDB-lite"/>
    </source>
</evidence>
<feature type="chain" id="PRO_5042073703" evidence="8">
    <location>
        <begin position="22"/>
        <end position="1082"/>
    </location>
</feature>
<dbReference type="InterPro" id="IPR058946">
    <property type="entry name" value="Zf-C2H2_ZNF451_C"/>
</dbReference>
<dbReference type="Pfam" id="PF18479">
    <property type="entry name" value="PIN_11"/>
    <property type="match status" value="1"/>
</dbReference>
<evidence type="ECO:0000256" key="1">
    <source>
        <dbReference type="ARBA" id="ARBA00022723"/>
    </source>
</evidence>
<feature type="region of interest" description="Disordered" evidence="7">
    <location>
        <begin position="867"/>
        <end position="890"/>
    </location>
</feature>
<evidence type="ECO:0000256" key="5">
    <source>
        <dbReference type="PROSITE-ProRule" id="PRU00042"/>
    </source>
</evidence>
<dbReference type="InterPro" id="IPR058156">
    <property type="entry name" value="Znf-C2H2_ZNF451"/>
</dbReference>
<reference evidence="10" key="1">
    <citation type="submission" date="2022-03" db="EMBL/GenBank/DDBJ databases">
        <authorList>
            <person name="Alioto T."/>
            <person name="Alioto T."/>
            <person name="Gomez Garrido J."/>
        </authorList>
    </citation>
    <scope>NUCLEOTIDE SEQUENCE</scope>
</reference>
<feature type="domain" description="C2H2-type" evidence="9">
    <location>
        <begin position="187"/>
        <end position="218"/>
    </location>
</feature>
<evidence type="ECO:0000259" key="9">
    <source>
        <dbReference type="PROSITE" id="PS50157"/>
    </source>
</evidence>
<keyword evidence="8" id="KW-0732">Signal</keyword>
<dbReference type="InterPro" id="IPR058950">
    <property type="entry name" value="Zf-C2H2_ZNF451_5th"/>
</dbReference>
<dbReference type="PROSITE" id="PS50157">
    <property type="entry name" value="ZINC_FINGER_C2H2_2"/>
    <property type="match status" value="2"/>
</dbReference>
<keyword evidence="3 5" id="KW-0863">Zinc-finger</keyword>
<dbReference type="CDD" id="cd18721">
    <property type="entry name" value="PIN_ZNF451-like"/>
    <property type="match status" value="1"/>
</dbReference>
<dbReference type="Pfam" id="PF23101">
    <property type="entry name" value="Zf-C2H2_ZNF451_1st"/>
    <property type="match status" value="1"/>
</dbReference>
<dbReference type="GO" id="GO:0000981">
    <property type="term" value="F:DNA-binding transcription factor activity, RNA polymerase II-specific"/>
    <property type="evidence" value="ECO:0007669"/>
    <property type="project" value="TreeGrafter"/>
</dbReference>
<dbReference type="InterPro" id="IPR041192">
    <property type="entry name" value="PIN_11"/>
</dbReference>
<dbReference type="InterPro" id="IPR013087">
    <property type="entry name" value="Znf_C2H2_type"/>
</dbReference>
<keyword evidence="4" id="KW-0862">Zinc</keyword>
<evidence type="ECO:0000313" key="11">
    <source>
        <dbReference type="Proteomes" id="UP001295444"/>
    </source>
</evidence>
<dbReference type="Pfam" id="PF23103">
    <property type="entry name" value="Zf-C2H2_ZNF451_5th"/>
    <property type="match status" value="1"/>
</dbReference>
<name>A0AAD1RDC0_PELCU</name>
<gene>
    <name evidence="10" type="ORF">PECUL_23A017596</name>
</gene>
<dbReference type="SMART" id="SM00355">
    <property type="entry name" value="ZnF_C2H2"/>
    <property type="match status" value="11"/>
</dbReference>
<keyword evidence="6" id="KW-0175">Coiled coil</keyword>
<evidence type="ECO:0000313" key="10">
    <source>
        <dbReference type="EMBL" id="CAH2248784.1"/>
    </source>
</evidence>
<dbReference type="GO" id="GO:0005634">
    <property type="term" value="C:nucleus"/>
    <property type="evidence" value="ECO:0007669"/>
    <property type="project" value="TreeGrafter"/>
</dbReference>
<evidence type="ECO:0000256" key="2">
    <source>
        <dbReference type="ARBA" id="ARBA00022737"/>
    </source>
</evidence>
<evidence type="ECO:0000256" key="8">
    <source>
        <dbReference type="SAM" id="SignalP"/>
    </source>
</evidence>
<dbReference type="EMBL" id="OW240913">
    <property type="protein sequence ID" value="CAH2248784.1"/>
    <property type="molecule type" value="Genomic_DNA"/>
</dbReference>
<organism evidence="10 11">
    <name type="scientific">Pelobates cultripes</name>
    <name type="common">Western spadefoot toad</name>
    <dbReference type="NCBI Taxonomy" id="61616"/>
    <lineage>
        <taxon>Eukaryota</taxon>
        <taxon>Metazoa</taxon>
        <taxon>Chordata</taxon>
        <taxon>Craniata</taxon>
        <taxon>Vertebrata</taxon>
        <taxon>Euteleostomi</taxon>
        <taxon>Amphibia</taxon>
        <taxon>Batrachia</taxon>
        <taxon>Anura</taxon>
        <taxon>Pelobatoidea</taxon>
        <taxon>Pelobatidae</taxon>
        <taxon>Pelobates</taxon>
    </lineage>
</organism>
<dbReference type="InterPro" id="IPR058947">
    <property type="entry name" value="Zf-C2H2_ZNF451_2nd"/>
</dbReference>
<dbReference type="InterPro" id="IPR058949">
    <property type="entry name" value="Zf-C2H2_ZNF451_1st"/>
</dbReference>
<feature type="domain" description="C2H2-type" evidence="9">
    <location>
        <begin position="652"/>
        <end position="680"/>
    </location>
</feature>
<dbReference type="Pfam" id="PF23107">
    <property type="entry name" value="Zf-C2H2_ZNF451_C"/>
    <property type="match status" value="1"/>
</dbReference>
<dbReference type="AlphaFoldDB" id="A0AAD1RDC0"/>
<dbReference type="Proteomes" id="UP001295444">
    <property type="component" value="Chromosome 02"/>
</dbReference>
<dbReference type="GO" id="GO:0043565">
    <property type="term" value="F:sequence-specific DNA binding"/>
    <property type="evidence" value="ECO:0007669"/>
    <property type="project" value="TreeGrafter"/>
</dbReference>
<feature type="signal peptide" evidence="8">
    <location>
        <begin position="1"/>
        <end position="21"/>
    </location>
</feature>
<keyword evidence="1" id="KW-0479">Metal-binding</keyword>
<feature type="coiled-coil region" evidence="6">
    <location>
        <begin position="94"/>
        <end position="121"/>
    </location>
</feature>
<dbReference type="PANTHER" id="PTHR24408">
    <property type="entry name" value="ZINC FINGER PROTEIN"/>
    <property type="match status" value="1"/>
</dbReference>
<keyword evidence="11" id="KW-1185">Reference proteome</keyword>
<dbReference type="PANTHER" id="PTHR24408:SF61">
    <property type="entry name" value="E3 SUMO-PROTEIN LIGASE ZNF451"/>
    <property type="match status" value="1"/>
</dbReference>
<keyword evidence="2" id="KW-0677">Repeat</keyword>
<dbReference type="Pfam" id="PF23102">
    <property type="entry name" value="Zf-C2H2_ZNF451_2nd"/>
    <property type="match status" value="1"/>
</dbReference>
<dbReference type="GO" id="GO:0008270">
    <property type="term" value="F:zinc ion binding"/>
    <property type="evidence" value="ECO:0007669"/>
    <property type="project" value="UniProtKB-KW"/>
</dbReference>
<evidence type="ECO:0000256" key="6">
    <source>
        <dbReference type="SAM" id="Coils"/>
    </source>
</evidence>
<evidence type="ECO:0000256" key="4">
    <source>
        <dbReference type="ARBA" id="ARBA00022833"/>
    </source>
</evidence>